<evidence type="ECO:0000259" key="22">
    <source>
        <dbReference type="PROSITE" id="PS50011"/>
    </source>
</evidence>
<dbReference type="PROSITE" id="PS50011">
    <property type="entry name" value="PROTEIN_KINASE_DOM"/>
    <property type="match status" value="1"/>
</dbReference>
<dbReference type="Pfam" id="PF07714">
    <property type="entry name" value="PK_Tyr_Ser-Thr"/>
    <property type="match status" value="1"/>
</dbReference>
<evidence type="ECO:0000256" key="9">
    <source>
        <dbReference type="ARBA" id="ARBA00022777"/>
    </source>
</evidence>
<feature type="signal peptide" evidence="21">
    <location>
        <begin position="1"/>
        <end position="22"/>
    </location>
</feature>
<gene>
    <name evidence="24" type="ORF">SO802_027582</name>
</gene>
<keyword evidence="7" id="KW-0430">Lectin</keyword>
<dbReference type="PROSITE" id="PS00107">
    <property type="entry name" value="PROTEIN_KINASE_ATP"/>
    <property type="match status" value="1"/>
</dbReference>
<keyword evidence="3" id="KW-0245">EGF-like domain</keyword>
<evidence type="ECO:0000313" key="24">
    <source>
        <dbReference type="EMBL" id="KAK9992597.1"/>
    </source>
</evidence>
<evidence type="ECO:0000256" key="1">
    <source>
        <dbReference type="ARBA" id="ARBA00004479"/>
    </source>
</evidence>
<dbReference type="FunFam" id="3.30.200.20:FF:000059">
    <property type="entry name" value="S-receptor-like serine/threonine-protein kinase"/>
    <property type="match status" value="1"/>
</dbReference>
<dbReference type="InterPro" id="IPR001480">
    <property type="entry name" value="Bulb-type_lectin_dom"/>
</dbReference>
<keyword evidence="11 20" id="KW-1133">Transmembrane helix</keyword>
<dbReference type="GO" id="GO:0030246">
    <property type="term" value="F:carbohydrate binding"/>
    <property type="evidence" value="ECO:0007669"/>
    <property type="project" value="UniProtKB-KW"/>
</dbReference>
<dbReference type="SMART" id="SM00220">
    <property type="entry name" value="S_TKc"/>
    <property type="match status" value="1"/>
</dbReference>
<evidence type="ECO:0000256" key="6">
    <source>
        <dbReference type="ARBA" id="ARBA00022729"/>
    </source>
</evidence>
<evidence type="ECO:0000256" key="11">
    <source>
        <dbReference type="ARBA" id="ARBA00022989"/>
    </source>
</evidence>
<keyword evidence="5 20" id="KW-0812">Transmembrane</keyword>
<reference evidence="24 25" key="1">
    <citation type="submission" date="2024-01" db="EMBL/GenBank/DDBJ databases">
        <title>A telomere-to-telomere, gap-free genome of sweet tea (Lithocarpus litseifolius).</title>
        <authorList>
            <person name="Zhou J."/>
        </authorList>
    </citation>
    <scope>NUCLEOTIDE SEQUENCE [LARGE SCALE GENOMIC DNA]</scope>
    <source>
        <strain evidence="24">Zhou-2022a</strain>
        <tissue evidence="24">Leaf</tissue>
    </source>
</reference>
<dbReference type="PANTHER" id="PTHR47976">
    <property type="entry name" value="G-TYPE LECTIN S-RECEPTOR-LIKE SERINE/THREONINE-PROTEIN KINASE SD2-5"/>
    <property type="match status" value="1"/>
</dbReference>
<sequence length="792" mass="88402">MAATRILLWSFSFILALLCSRAQLQNSTTNLGSSITAGSDSSWKSPSGDFAFGFYPLVTNQYLVGIWFDKISEKTLVWSANRDDPAGKGSTIKLLLNGQLVLTHTNGTQLFICNHTSTKSASMQDNGNFVLRNSSSGIIWQSFDFPTDTILLGQTLVMGQKLHSNANGTVDYSTGQYQLEIQQHDGNILLSAFRFSGPAYWFSATVGNGNVSLVFNKTTAFMYAIYLEKNSKAYNMTNSVPTPIEDYYHKATINDKGNFQQLAFPKGNGASRWIVVWEAIIKPCTVDNICGVFGFCTTPDDKIVNCTCLPGYLPLDPNTPSKGCYPNVVMDFCAPNSSALNFTIQTLNDADNPNHDFADLARIQQTDADKCKKEVMDDCFCVAAVFNSGNNVCYKKRMPLVNSRRSNPTTNNMVVFIKVPVENHDLGPKDKKESPSSAVLLASFLSCSIFAVLFAAIAIYHHPLAQRYMRVQLQPPPKRKPVELNLKAYSFQDLREATNGFKNMLGQGAFGTVYSGVLTLEDEEVEVAVKKLEKVIERGEKEFLTEVRVIGLTHHRNLVRLLGYCNEQSHRLLVYELMKNGTLSNFLFGEGKRPSWESRAEIALGIARGLLYLHEECDTQIIHCDIKPQNVLLDNNFTAKIADFGLAKLLMKDQTRTNTNVRGTMGYIAPEWLKNAPVTTKVDVYSFGVMLLEIIYCRKHMELHPADESMDVEYTILTDWVLSCVRAANLEATVIHDSELLSDYKRFERMALVGVWCTCSNPTLRPSMKKVVQMLEGTVEVDVPPLIDAQMF</sequence>
<evidence type="ECO:0000256" key="13">
    <source>
        <dbReference type="ARBA" id="ARBA00023157"/>
    </source>
</evidence>
<dbReference type="PIRSF" id="PIRSF000641">
    <property type="entry name" value="SRK"/>
    <property type="match status" value="1"/>
</dbReference>
<dbReference type="InterPro" id="IPR024171">
    <property type="entry name" value="SRK-like_kinase"/>
</dbReference>
<dbReference type="InterPro" id="IPR000858">
    <property type="entry name" value="S_locus_glycoprot_dom"/>
</dbReference>
<evidence type="ECO:0000256" key="17">
    <source>
        <dbReference type="ARBA" id="ARBA00048679"/>
    </source>
</evidence>
<dbReference type="GO" id="GO:0005524">
    <property type="term" value="F:ATP binding"/>
    <property type="evidence" value="ECO:0007669"/>
    <property type="project" value="UniProtKB-UniRule"/>
</dbReference>
<evidence type="ECO:0000256" key="15">
    <source>
        <dbReference type="ARBA" id="ARBA00023180"/>
    </source>
</evidence>
<dbReference type="CDD" id="cd00028">
    <property type="entry name" value="B_lectin"/>
    <property type="match status" value="1"/>
</dbReference>
<keyword evidence="8 18" id="KW-0547">Nucleotide-binding</keyword>
<dbReference type="PROSITE" id="PS00108">
    <property type="entry name" value="PROTEIN_KINASE_ST"/>
    <property type="match status" value="1"/>
</dbReference>
<keyword evidence="4 18" id="KW-0808">Transferase</keyword>
<dbReference type="GO" id="GO:0048544">
    <property type="term" value="P:recognition of pollen"/>
    <property type="evidence" value="ECO:0007669"/>
    <property type="project" value="InterPro"/>
</dbReference>
<organism evidence="24 25">
    <name type="scientific">Lithocarpus litseifolius</name>
    <dbReference type="NCBI Taxonomy" id="425828"/>
    <lineage>
        <taxon>Eukaryota</taxon>
        <taxon>Viridiplantae</taxon>
        <taxon>Streptophyta</taxon>
        <taxon>Embryophyta</taxon>
        <taxon>Tracheophyta</taxon>
        <taxon>Spermatophyta</taxon>
        <taxon>Magnoliopsida</taxon>
        <taxon>eudicotyledons</taxon>
        <taxon>Gunneridae</taxon>
        <taxon>Pentapetalae</taxon>
        <taxon>rosids</taxon>
        <taxon>fabids</taxon>
        <taxon>Fagales</taxon>
        <taxon>Fagaceae</taxon>
        <taxon>Lithocarpus</taxon>
    </lineage>
</organism>
<evidence type="ECO:0000256" key="5">
    <source>
        <dbReference type="ARBA" id="ARBA00022692"/>
    </source>
</evidence>
<accession>A0AAW2C5E8</accession>
<dbReference type="InterPro" id="IPR036426">
    <property type="entry name" value="Bulb-type_lectin_dom_sf"/>
</dbReference>
<evidence type="ECO:0000256" key="19">
    <source>
        <dbReference type="PROSITE-ProRule" id="PRU10141"/>
    </source>
</evidence>
<evidence type="ECO:0000256" key="18">
    <source>
        <dbReference type="PIRNR" id="PIRNR000641"/>
    </source>
</evidence>
<keyword evidence="15" id="KW-0325">Glycoprotein</keyword>
<dbReference type="FunFam" id="2.90.10.10:FF:000013">
    <property type="entry name" value="G-type lectin S-receptor-like serine/threonine-protein kinase LECRK1"/>
    <property type="match status" value="1"/>
</dbReference>
<evidence type="ECO:0000256" key="4">
    <source>
        <dbReference type="ARBA" id="ARBA00022679"/>
    </source>
</evidence>
<evidence type="ECO:0000256" key="8">
    <source>
        <dbReference type="ARBA" id="ARBA00022741"/>
    </source>
</evidence>
<dbReference type="InterPro" id="IPR017441">
    <property type="entry name" value="Protein_kinase_ATP_BS"/>
</dbReference>
<comment type="catalytic activity">
    <reaction evidence="16 18">
        <text>L-threonyl-[protein] + ATP = O-phospho-L-threonyl-[protein] + ADP + H(+)</text>
        <dbReference type="Rhea" id="RHEA:46608"/>
        <dbReference type="Rhea" id="RHEA-COMP:11060"/>
        <dbReference type="Rhea" id="RHEA-COMP:11605"/>
        <dbReference type="ChEBI" id="CHEBI:15378"/>
        <dbReference type="ChEBI" id="CHEBI:30013"/>
        <dbReference type="ChEBI" id="CHEBI:30616"/>
        <dbReference type="ChEBI" id="CHEBI:61977"/>
        <dbReference type="ChEBI" id="CHEBI:456216"/>
        <dbReference type="EC" id="2.7.11.1"/>
    </reaction>
</comment>
<dbReference type="InterPro" id="IPR011009">
    <property type="entry name" value="Kinase-like_dom_sf"/>
</dbReference>
<evidence type="ECO:0000256" key="16">
    <source>
        <dbReference type="ARBA" id="ARBA00047899"/>
    </source>
</evidence>
<keyword evidence="25" id="KW-1185">Reference proteome</keyword>
<feature type="binding site" evidence="19">
    <location>
        <position position="531"/>
    </location>
    <ligand>
        <name>ATP</name>
        <dbReference type="ChEBI" id="CHEBI:30616"/>
    </ligand>
</feature>
<comment type="similarity">
    <text evidence="18">Belongs to the protein kinase superfamily. Ser/Thr protein kinase family.</text>
</comment>
<feature type="domain" description="Bulb-type lectin" evidence="23">
    <location>
        <begin position="28"/>
        <end position="144"/>
    </location>
</feature>
<dbReference type="Pfam" id="PF01453">
    <property type="entry name" value="B_lectin"/>
    <property type="match status" value="1"/>
</dbReference>
<keyword evidence="9 18" id="KW-0418">Kinase</keyword>
<evidence type="ECO:0000256" key="12">
    <source>
        <dbReference type="ARBA" id="ARBA00023136"/>
    </source>
</evidence>
<dbReference type="Proteomes" id="UP001459277">
    <property type="component" value="Unassembled WGS sequence"/>
</dbReference>
<dbReference type="EMBL" id="JAZDWU010000009">
    <property type="protein sequence ID" value="KAK9992597.1"/>
    <property type="molecule type" value="Genomic_DNA"/>
</dbReference>
<evidence type="ECO:0000256" key="2">
    <source>
        <dbReference type="ARBA" id="ARBA00022527"/>
    </source>
</evidence>
<evidence type="ECO:0000256" key="10">
    <source>
        <dbReference type="ARBA" id="ARBA00022840"/>
    </source>
</evidence>
<proteinExistence type="inferred from homology"/>
<dbReference type="Gene3D" id="2.90.10.10">
    <property type="entry name" value="Bulb-type lectin domain"/>
    <property type="match status" value="2"/>
</dbReference>
<feature type="domain" description="Protein kinase" evidence="22">
    <location>
        <begin position="499"/>
        <end position="787"/>
    </location>
</feature>
<keyword evidence="14" id="KW-0675">Receptor</keyword>
<evidence type="ECO:0000256" key="3">
    <source>
        <dbReference type="ARBA" id="ARBA00022536"/>
    </source>
</evidence>
<keyword evidence="2 18" id="KW-0723">Serine/threonine-protein kinase</keyword>
<keyword evidence="6 21" id="KW-0732">Signal</keyword>
<dbReference type="AlphaFoldDB" id="A0AAW2C5E8"/>
<dbReference type="PANTHER" id="PTHR47976:SF62">
    <property type="entry name" value="RECEPTOR-LIKE SERINE_THREONINE-PROTEIN KINASE"/>
    <property type="match status" value="1"/>
</dbReference>
<evidence type="ECO:0000256" key="7">
    <source>
        <dbReference type="ARBA" id="ARBA00022734"/>
    </source>
</evidence>
<dbReference type="Pfam" id="PF00954">
    <property type="entry name" value="S_locus_glycop"/>
    <property type="match status" value="1"/>
</dbReference>
<dbReference type="InterPro" id="IPR000719">
    <property type="entry name" value="Prot_kinase_dom"/>
</dbReference>
<comment type="subcellular location">
    <subcellularLocation>
        <location evidence="1">Membrane</location>
        <topology evidence="1">Single-pass type I membrane protein</topology>
    </subcellularLocation>
</comment>
<comment type="catalytic activity">
    <reaction evidence="17 18">
        <text>L-seryl-[protein] + ATP = O-phospho-L-seryl-[protein] + ADP + H(+)</text>
        <dbReference type="Rhea" id="RHEA:17989"/>
        <dbReference type="Rhea" id="RHEA-COMP:9863"/>
        <dbReference type="Rhea" id="RHEA-COMP:11604"/>
        <dbReference type="ChEBI" id="CHEBI:15378"/>
        <dbReference type="ChEBI" id="CHEBI:29999"/>
        <dbReference type="ChEBI" id="CHEBI:30616"/>
        <dbReference type="ChEBI" id="CHEBI:83421"/>
        <dbReference type="ChEBI" id="CHEBI:456216"/>
        <dbReference type="EC" id="2.7.11.1"/>
    </reaction>
</comment>
<keyword evidence="13" id="KW-1015">Disulfide bond</keyword>
<name>A0AAW2C5E8_9ROSI</name>
<dbReference type="GO" id="GO:0004674">
    <property type="term" value="F:protein serine/threonine kinase activity"/>
    <property type="evidence" value="ECO:0007669"/>
    <property type="project" value="UniProtKB-KW"/>
</dbReference>
<dbReference type="InterPro" id="IPR008271">
    <property type="entry name" value="Ser/Thr_kinase_AS"/>
</dbReference>
<dbReference type="InterPro" id="IPR051343">
    <property type="entry name" value="G-type_lectin_kinases/EP1-like"/>
</dbReference>
<dbReference type="FunFam" id="1.10.510.10:FF:000237">
    <property type="entry name" value="G-type lectin S-receptor-like serine/threonine-protein kinase"/>
    <property type="match status" value="1"/>
</dbReference>
<dbReference type="SUPFAM" id="SSF56112">
    <property type="entry name" value="Protein kinase-like (PK-like)"/>
    <property type="match status" value="1"/>
</dbReference>
<dbReference type="SUPFAM" id="SSF51110">
    <property type="entry name" value="alpha-D-mannose-specific plant lectins"/>
    <property type="match status" value="1"/>
</dbReference>
<evidence type="ECO:0000256" key="20">
    <source>
        <dbReference type="SAM" id="Phobius"/>
    </source>
</evidence>
<evidence type="ECO:0000256" key="14">
    <source>
        <dbReference type="ARBA" id="ARBA00023170"/>
    </source>
</evidence>
<keyword evidence="12 20" id="KW-0472">Membrane</keyword>
<dbReference type="InterPro" id="IPR001245">
    <property type="entry name" value="Ser-Thr/Tyr_kinase_cat_dom"/>
</dbReference>
<feature type="chain" id="PRO_5043677100" description="Receptor-like serine/threonine-protein kinase" evidence="21">
    <location>
        <begin position="23"/>
        <end position="792"/>
    </location>
</feature>
<comment type="caution">
    <text evidence="24">The sequence shown here is derived from an EMBL/GenBank/DDBJ whole genome shotgun (WGS) entry which is preliminary data.</text>
</comment>
<dbReference type="Gene3D" id="1.10.510.10">
    <property type="entry name" value="Transferase(Phosphotransferase) domain 1"/>
    <property type="match status" value="1"/>
</dbReference>
<protein>
    <recommendedName>
        <fullName evidence="18">Receptor-like serine/threonine-protein kinase</fullName>
        <ecNumber evidence="18">2.7.11.1</ecNumber>
    </recommendedName>
</protein>
<evidence type="ECO:0000259" key="23">
    <source>
        <dbReference type="PROSITE" id="PS50927"/>
    </source>
</evidence>
<dbReference type="GO" id="GO:0016020">
    <property type="term" value="C:membrane"/>
    <property type="evidence" value="ECO:0007669"/>
    <property type="project" value="UniProtKB-SubCell"/>
</dbReference>
<dbReference type="Gene3D" id="3.30.200.20">
    <property type="entry name" value="Phosphorylase Kinase, domain 1"/>
    <property type="match status" value="1"/>
</dbReference>
<evidence type="ECO:0000256" key="21">
    <source>
        <dbReference type="SAM" id="SignalP"/>
    </source>
</evidence>
<keyword evidence="10 18" id="KW-0067">ATP-binding</keyword>
<dbReference type="EC" id="2.7.11.1" evidence="18"/>
<feature type="transmembrane region" description="Helical" evidence="20">
    <location>
        <begin position="438"/>
        <end position="460"/>
    </location>
</feature>
<dbReference type="SMART" id="SM00108">
    <property type="entry name" value="B_lectin"/>
    <property type="match status" value="1"/>
</dbReference>
<dbReference type="PROSITE" id="PS50927">
    <property type="entry name" value="BULB_LECTIN"/>
    <property type="match status" value="1"/>
</dbReference>
<evidence type="ECO:0000313" key="25">
    <source>
        <dbReference type="Proteomes" id="UP001459277"/>
    </source>
</evidence>
<dbReference type="CDD" id="cd14066">
    <property type="entry name" value="STKc_IRAK"/>
    <property type="match status" value="1"/>
</dbReference>